<dbReference type="InterPro" id="IPR007712">
    <property type="entry name" value="RelE/ParE_toxin"/>
</dbReference>
<evidence type="ECO:0000256" key="1">
    <source>
        <dbReference type="ARBA" id="ARBA00022649"/>
    </source>
</evidence>
<dbReference type="STRING" id="1121898.GCA_000422725_03860"/>
<dbReference type="Gene3D" id="3.30.2310.20">
    <property type="entry name" value="RelE-like"/>
    <property type="match status" value="1"/>
</dbReference>
<sequence>MPLEKLLIKWSDEAIADLRSIYYNLLERNSEETSLKIRSEIFSAPKQIVFPEQFQIDEIYNKYRRVIIRNYKVLYTADDRTIKIATVINCYQDSSKK</sequence>
<dbReference type="EMBL" id="JRLY01000019">
    <property type="protein sequence ID" value="KGO91434.1"/>
    <property type="molecule type" value="Genomic_DNA"/>
</dbReference>
<proteinExistence type="predicted"/>
<dbReference type="RefSeq" id="WP_026989940.1">
    <property type="nucleotide sequence ID" value="NZ_AUGP01000004.1"/>
</dbReference>
<gene>
    <name evidence="2" type="ORF">Q766_17790</name>
</gene>
<accession>A0A0A2MGL4</accession>
<dbReference type="Pfam" id="PF05016">
    <property type="entry name" value="ParE_toxin"/>
    <property type="match status" value="1"/>
</dbReference>
<reference evidence="2 3" key="1">
    <citation type="submission" date="2013-09" db="EMBL/GenBank/DDBJ databases">
        <authorList>
            <person name="Zeng Z."/>
            <person name="Chen C."/>
        </authorList>
    </citation>
    <scope>NUCLEOTIDE SEQUENCE [LARGE SCALE GENOMIC DNA]</scope>
    <source>
        <strain evidence="2 3">WB 4.1-42</strain>
    </source>
</reference>
<organism evidence="2 3">
    <name type="scientific">Flavobacterium subsaxonicum WB 4.1-42 = DSM 21790</name>
    <dbReference type="NCBI Taxonomy" id="1121898"/>
    <lineage>
        <taxon>Bacteria</taxon>
        <taxon>Pseudomonadati</taxon>
        <taxon>Bacteroidota</taxon>
        <taxon>Flavobacteriia</taxon>
        <taxon>Flavobacteriales</taxon>
        <taxon>Flavobacteriaceae</taxon>
        <taxon>Flavobacterium</taxon>
    </lineage>
</organism>
<keyword evidence="1" id="KW-1277">Toxin-antitoxin system</keyword>
<evidence type="ECO:0000313" key="2">
    <source>
        <dbReference type="EMBL" id="KGO91434.1"/>
    </source>
</evidence>
<protein>
    <recommendedName>
        <fullName evidence="4">Plasmid stabilization protein</fullName>
    </recommendedName>
</protein>
<dbReference type="OrthoDB" id="981785at2"/>
<comment type="caution">
    <text evidence="2">The sequence shown here is derived from an EMBL/GenBank/DDBJ whole genome shotgun (WGS) entry which is preliminary data.</text>
</comment>
<name>A0A0A2MGL4_9FLAO</name>
<dbReference type="Proteomes" id="UP000030111">
    <property type="component" value="Unassembled WGS sequence"/>
</dbReference>
<evidence type="ECO:0008006" key="4">
    <source>
        <dbReference type="Google" id="ProtNLM"/>
    </source>
</evidence>
<evidence type="ECO:0000313" key="3">
    <source>
        <dbReference type="Proteomes" id="UP000030111"/>
    </source>
</evidence>
<keyword evidence="3" id="KW-1185">Reference proteome</keyword>
<dbReference type="InterPro" id="IPR035093">
    <property type="entry name" value="RelE/ParE_toxin_dom_sf"/>
</dbReference>
<dbReference type="eggNOG" id="COG3668">
    <property type="taxonomic scope" value="Bacteria"/>
</dbReference>
<dbReference type="AlphaFoldDB" id="A0A0A2MGL4"/>